<dbReference type="Proteomes" id="UP001145742">
    <property type="component" value="Unassembled WGS sequence"/>
</dbReference>
<evidence type="ECO:0000313" key="2">
    <source>
        <dbReference type="Proteomes" id="UP001145742"/>
    </source>
</evidence>
<organism evidence="1 2">
    <name type="scientific">Willisornis vidua</name>
    <name type="common">Xingu scale-backed antbird</name>
    <dbReference type="NCBI Taxonomy" id="1566151"/>
    <lineage>
        <taxon>Eukaryota</taxon>
        <taxon>Metazoa</taxon>
        <taxon>Chordata</taxon>
        <taxon>Craniata</taxon>
        <taxon>Vertebrata</taxon>
        <taxon>Euteleostomi</taxon>
        <taxon>Archelosauria</taxon>
        <taxon>Archosauria</taxon>
        <taxon>Dinosauria</taxon>
        <taxon>Saurischia</taxon>
        <taxon>Theropoda</taxon>
        <taxon>Coelurosauria</taxon>
        <taxon>Aves</taxon>
        <taxon>Neognathae</taxon>
        <taxon>Neoaves</taxon>
        <taxon>Telluraves</taxon>
        <taxon>Australaves</taxon>
        <taxon>Passeriformes</taxon>
        <taxon>Thamnophilidae</taxon>
        <taxon>Willisornis</taxon>
    </lineage>
</organism>
<sequence>MLFLRSQCWDWHSVTSLFVTGCYSSAWPNANCLIQSQRVPSQGKGVRIECTGIECILSRYVNDTKLCGDMLEGRDAIQRGTDRLEKWAGANTMKFKTKFKVLHLGQGNPKHKYRLGKEWIKRNPEKYLVISNESLNITQQCSLAVQKANSV</sequence>
<proteinExistence type="predicted"/>
<protein>
    <submittedName>
        <fullName evidence="1">Rna-directed dna polymerase from mobile element jockey-like</fullName>
    </submittedName>
</protein>
<dbReference type="EMBL" id="WHWB01031794">
    <property type="protein sequence ID" value="KAJ7427887.1"/>
    <property type="molecule type" value="Genomic_DNA"/>
</dbReference>
<evidence type="ECO:0000313" key="1">
    <source>
        <dbReference type="EMBL" id="KAJ7427887.1"/>
    </source>
</evidence>
<accession>A0ABQ9DZM1</accession>
<keyword evidence="2" id="KW-1185">Reference proteome</keyword>
<comment type="caution">
    <text evidence="1">The sequence shown here is derived from an EMBL/GenBank/DDBJ whole genome shotgun (WGS) entry which is preliminary data.</text>
</comment>
<name>A0ABQ9DZM1_9PASS</name>
<gene>
    <name evidence="1" type="ORF">WISP_03133</name>
</gene>
<reference evidence="1" key="1">
    <citation type="submission" date="2019-10" db="EMBL/GenBank/DDBJ databases">
        <authorList>
            <person name="Soares A.E.R."/>
            <person name="Aleixo A."/>
            <person name="Schneider P."/>
            <person name="Miyaki C.Y."/>
            <person name="Schneider M.P."/>
            <person name="Mello C."/>
            <person name="Vasconcelos A.T.R."/>
        </authorList>
    </citation>
    <scope>NUCLEOTIDE SEQUENCE</scope>
    <source>
        <tissue evidence="1">Muscle</tissue>
    </source>
</reference>
<dbReference type="PANTHER" id="PTHR33332">
    <property type="entry name" value="REVERSE TRANSCRIPTASE DOMAIN-CONTAINING PROTEIN"/>
    <property type="match status" value="1"/>
</dbReference>
<dbReference type="PROSITE" id="PS51257">
    <property type="entry name" value="PROKAR_LIPOPROTEIN"/>
    <property type="match status" value="1"/>
</dbReference>